<evidence type="ECO:0000256" key="1">
    <source>
        <dbReference type="SAM" id="Phobius"/>
    </source>
</evidence>
<reference evidence="2 3" key="1">
    <citation type="submission" date="2024-05" db="EMBL/GenBank/DDBJ databases">
        <authorList>
            <person name="Park S."/>
        </authorList>
    </citation>
    <scope>NUCLEOTIDE SEQUENCE [LARGE SCALE GENOMIC DNA]</scope>
    <source>
        <strain evidence="2 3">DGU5</strain>
    </source>
</reference>
<dbReference type="Proteomes" id="UP001484535">
    <property type="component" value="Unassembled WGS sequence"/>
</dbReference>
<protein>
    <submittedName>
        <fullName evidence="2">Uncharacterized protein</fullName>
    </submittedName>
</protein>
<dbReference type="RefSeq" id="WP_346785590.1">
    <property type="nucleotide sequence ID" value="NZ_JBDLBR010000004.1"/>
</dbReference>
<keyword evidence="3" id="KW-1185">Reference proteome</keyword>
<feature type="transmembrane region" description="Helical" evidence="1">
    <location>
        <begin position="21"/>
        <end position="38"/>
    </location>
</feature>
<evidence type="ECO:0000313" key="2">
    <source>
        <dbReference type="EMBL" id="MEN7538138.1"/>
    </source>
</evidence>
<keyword evidence="1" id="KW-1133">Transmembrane helix</keyword>
<organism evidence="2 3">
    <name type="scientific">Aurantiacibacter flavus</name>
    <dbReference type="NCBI Taxonomy" id="3145232"/>
    <lineage>
        <taxon>Bacteria</taxon>
        <taxon>Pseudomonadati</taxon>
        <taxon>Pseudomonadota</taxon>
        <taxon>Alphaproteobacteria</taxon>
        <taxon>Sphingomonadales</taxon>
        <taxon>Erythrobacteraceae</taxon>
        <taxon>Aurantiacibacter</taxon>
    </lineage>
</organism>
<accession>A0ABV0CZ42</accession>
<comment type="caution">
    <text evidence="2">The sequence shown here is derived from an EMBL/GenBank/DDBJ whole genome shotgun (WGS) entry which is preliminary data.</text>
</comment>
<gene>
    <name evidence="2" type="ORF">ABDJ38_13220</name>
</gene>
<dbReference type="EMBL" id="JBDLBR010000004">
    <property type="protein sequence ID" value="MEN7538138.1"/>
    <property type="molecule type" value="Genomic_DNA"/>
</dbReference>
<keyword evidence="1" id="KW-0472">Membrane</keyword>
<name>A0ABV0CZ42_9SPHN</name>
<proteinExistence type="predicted"/>
<keyword evidence="1" id="KW-0812">Transmembrane</keyword>
<sequence>MSASVTRVREIVANPAEVLRFAVVTACALALIAAGQALPF</sequence>
<evidence type="ECO:0000313" key="3">
    <source>
        <dbReference type="Proteomes" id="UP001484535"/>
    </source>
</evidence>